<dbReference type="AlphaFoldDB" id="A0A9P7GNM6"/>
<dbReference type="Proteomes" id="UP000717328">
    <property type="component" value="Unassembled WGS sequence"/>
</dbReference>
<evidence type="ECO:0000313" key="2">
    <source>
        <dbReference type="Proteomes" id="UP000717328"/>
    </source>
</evidence>
<proteinExistence type="predicted"/>
<name>A0A9P7GNM6_9AGAR</name>
<protein>
    <submittedName>
        <fullName evidence="1">Uncharacterized protein</fullName>
    </submittedName>
</protein>
<comment type="caution">
    <text evidence="1">The sequence shown here is derived from an EMBL/GenBank/DDBJ whole genome shotgun (WGS) entry which is preliminary data.</text>
</comment>
<sequence>MVDNDSDSGILRIICAEYGPEKLPIIREIYQMPVANWTMTEALYICKDVVGIMIGSTLNDEYSSSIRFVDFTRDISISMAFGGHCSATSQALCSVIDEVPFIIISDKEVYHVYRCSPGDPKYWEDGATVELENSLVHVAEVHVMEEDDSSEREILELKCSARGLHAMHVLYNANYHGYTAHTLECFWPASERWTRAAPIRLDTREEIEAMTLSFNGNIWSYSGLDSPPWLVSTSPSGTYTIFAMQSNDYIGGDDLALRLHLLQISDDPALKPILDRQIELPFYIALDKIYSLAIDERCGVIYLSHVQGHLFTLPYA</sequence>
<keyword evidence="2" id="KW-1185">Reference proteome</keyword>
<dbReference type="EMBL" id="JABCKI010000070">
    <property type="protein sequence ID" value="KAG5653164.1"/>
    <property type="molecule type" value="Genomic_DNA"/>
</dbReference>
<dbReference type="OrthoDB" id="2937711at2759"/>
<organism evidence="1 2">
    <name type="scientific">Sphagnurus paluster</name>
    <dbReference type="NCBI Taxonomy" id="117069"/>
    <lineage>
        <taxon>Eukaryota</taxon>
        <taxon>Fungi</taxon>
        <taxon>Dikarya</taxon>
        <taxon>Basidiomycota</taxon>
        <taxon>Agaricomycotina</taxon>
        <taxon>Agaricomycetes</taxon>
        <taxon>Agaricomycetidae</taxon>
        <taxon>Agaricales</taxon>
        <taxon>Tricholomatineae</taxon>
        <taxon>Lyophyllaceae</taxon>
        <taxon>Sphagnurus</taxon>
    </lineage>
</organism>
<accession>A0A9P7GNM6</accession>
<reference evidence="1" key="1">
    <citation type="submission" date="2021-02" db="EMBL/GenBank/DDBJ databases">
        <authorList>
            <person name="Nieuwenhuis M."/>
            <person name="Van De Peppel L.J.J."/>
        </authorList>
    </citation>
    <scope>NUCLEOTIDE SEQUENCE</scope>
    <source>
        <strain evidence="1">D49</strain>
    </source>
</reference>
<reference evidence="1" key="2">
    <citation type="submission" date="2021-10" db="EMBL/GenBank/DDBJ databases">
        <title>Phylogenomics reveals ancestral predisposition of the termite-cultivated fungus Termitomyces towards a domesticated lifestyle.</title>
        <authorList>
            <person name="Auxier B."/>
            <person name="Grum-Grzhimaylo A."/>
            <person name="Cardenas M.E."/>
            <person name="Lodge J.D."/>
            <person name="Laessoe T."/>
            <person name="Pedersen O."/>
            <person name="Smith M.E."/>
            <person name="Kuyper T.W."/>
            <person name="Franco-Molano E.A."/>
            <person name="Baroni T.J."/>
            <person name="Aanen D.K."/>
        </authorList>
    </citation>
    <scope>NUCLEOTIDE SEQUENCE</scope>
    <source>
        <strain evidence="1">D49</strain>
    </source>
</reference>
<gene>
    <name evidence="1" type="ORF">H0H81_002006</name>
</gene>
<evidence type="ECO:0000313" key="1">
    <source>
        <dbReference type="EMBL" id="KAG5653164.1"/>
    </source>
</evidence>